<dbReference type="SUPFAM" id="SSF53335">
    <property type="entry name" value="S-adenosyl-L-methionine-dependent methyltransferases"/>
    <property type="match status" value="1"/>
</dbReference>
<dbReference type="CDD" id="cd02440">
    <property type="entry name" value="AdoMet_MTases"/>
    <property type="match status" value="1"/>
</dbReference>
<dbReference type="GO" id="GO:0046872">
    <property type="term" value="F:metal ion binding"/>
    <property type="evidence" value="ECO:0007669"/>
    <property type="project" value="UniProtKB-KW"/>
</dbReference>
<comment type="similarity">
    <text evidence="6">Belongs to the class I-like SAM-binding methyltransferase superfamily. Cation-dependent O-methyltransferase family.</text>
</comment>
<dbReference type="Gene3D" id="3.40.50.150">
    <property type="entry name" value="Vaccinia Virus protein VP39"/>
    <property type="match status" value="1"/>
</dbReference>
<dbReference type="GO" id="GO:0008757">
    <property type="term" value="F:S-adenosylmethionine-dependent methyltransferase activity"/>
    <property type="evidence" value="ECO:0007669"/>
    <property type="project" value="TreeGrafter"/>
</dbReference>
<evidence type="ECO:0000256" key="4">
    <source>
        <dbReference type="ARBA" id="ARBA00022691"/>
    </source>
</evidence>
<dbReference type="Pfam" id="PF01596">
    <property type="entry name" value="Methyltransf_3"/>
    <property type="match status" value="1"/>
</dbReference>
<keyword evidence="7" id="KW-1185">Reference proteome</keyword>
<keyword evidence="3" id="KW-0808">Transferase</keyword>
<evidence type="ECO:0000256" key="6">
    <source>
        <dbReference type="ARBA" id="ARBA00023453"/>
    </source>
</evidence>
<dbReference type="GO" id="GO:0032259">
    <property type="term" value="P:methylation"/>
    <property type="evidence" value="ECO:0007669"/>
    <property type="project" value="UniProtKB-KW"/>
</dbReference>
<evidence type="ECO:0000256" key="3">
    <source>
        <dbReference type="ARBA" id="ARBA00022679"/>
    </source>
</evidence>
<dbReference type="Proteomes" id="UP000504609">
    <property type="component" value="Unplaced"/>
</dbReference>
<proteinExistence type="inferred from homology"/>
<dbReference type="PANTHER" id="PTHR10509">
    <property type="entry name" value="O-METHYLTRANSFERASE-RELATED"/>
    <property type="match status" value="1"/>
</dbReference>
<evidence type="ECO:0000256" key="2">
    <source>
        <dbReference type="ARBA" id="ARBA00022603"/>
    </source>
</evidence>
<keyword evidence="2" id="KW-0489">Methyltransferase</keyword>
<organism evidence="7 8">
    <name type="scientific">Cucurbita moschata</name>
    <name type="common">Winter crookneck squash</name>
    <name type="synonym">Cucurbita pepo var. moschata</name>
    <dbReference type="NCBI Taxonomy" id="3662"/>
    <lineage>
        <taxon>Eukaryota</taxon>
        <taxon>Viridiplantae</taxon>
        <taxon>Streptophyta</taxon>
        <taxon>Embryophyta</taxon>
        <taxon>Tracheophyta</taxon>
        <taxon>Spermatophyta</taxon>
        <taxon>Magnoliopsida</taxon>
        <taxon>eudicotyledons</taxon>
        <taxon>Gunneridae</taxon>
        <taxon>Pentapetalae</taxon>
        <taxon>rosids</taxon>
        <taxon>fabids</taxon>
        <taxon>Cucurbitales</taxon>
        <taxon>Cucurbitaceae</taxon>
        <taxon>Cucurbiteae</taxon>
        <taxon>Cucurbita</taxon>
    </lineage>
</organism>
<comment type="function">
    <text evidence="1">Methylates caffeoyl-CoA to feruloyl-CoA and 5-hydroxyferuloyl-CoA to sinapoyl-CoA. Plays a role in the synthesis of feruloylated polysaccharides. Involved in the reinforcement of the plant cell wall. Also involved in the responding to wounding or pathogen challenge by the increased formation of cell wall-bound ferulic acid polymers.</text>
</comment>
<dbReference type="AlphaFoldDB" id="A0A6J1G1C7"/>
<sequence length="235" mass="26276">MADDCPDKNILQSTALLQYILEANSYPREHEQLKELRETTLRKFDKSLSVMSVPGDQGLFLSMLLKLMNAKKTIEIGVFTGYSLLTTALALPADGQITAIDVNRASFEIGLPFIKKAGVDHKINFVESQALIVLNNLINDDAKTEFDFAFVDAVKGEYIKYHEFLLRLVKVGGVIAYDNTLWYGSVAQSDDVVQDDLKANRSHIREFNAFLVNDSRVEIALLSIGDGLTLCRRVK</sequence>
<gene>
    <name evidence="8" type="primary">LOC111449784</name>
</gene>
<dbReference type="GeneID" id="111449784"/>
<dbReference type="PANTHER" id="PTHR10509:SF34">
    <property type="entry name" value="TAPETUM-SPECIFIC METHYLTRANSFERASE 1"/>
    <property type="match status" value="1"/>
</dbReference>
<dbReference type="GO" id="GO:0008171">
    <property type="term" value="F:O-methyltransferase activity"/>
    <property type="evidence" value="ECO:0007669"/>
    <property type="project" value="InterPro"/>
</dbReference>
<name>A0A6J1G1C7_CUCMO</name>
<reference evidence="8" key="1">
    <citation type="submission" date="2025-08" db="UniProtKB">
        <authorList>
            <consortium name="RefSeq"/>
        </authorList>
    </citation>
    <scope>IDENTIFICATION</scope>
    <source>
        <tissue evidence="8">Young leaves</tissue>
    </source>
</reference>
<evidence type="ECO:0000256" key="5">
    <source>
        <dbReference type="ARBA" id="ARBA00022723"/>
    </source>
</evidence>
<dbReference type="PROSITE" id="PS51682">
    <property type="entry name" value="SAM_OMT_I"/>
    <property type="match status" value="1"/>
</dbReference>
<keyword evidence="4" id="KW-0949">S-adenosyl-L-methionine</keyword>
<protein>
    <submittedName>
        <fullName evidence="8">Caffeoyl-CoA O-methyltransferase-like</fullName>
    </submittedName>
</protein>
<dbReference type="InterPro" id="IPR002935">
    <property type="entry name" value="SAM_O-MeTrfase"/>
</dbReference>
<dbReference type="InterPro" id="IPR050362">
    <property type="entry name" value="Cation-dep_OMT"/>
</dbReference>
<dbReference type="RefSeq" id="XP_022945592.1">
    <property type="nucleotide sequence ID" value="XM_023089824.1"/>
</dbReference>
<evidence type="ECO:0000256" key="1">
    <source>
        <dbReference type="ARBA" id="ARBA00002334"/>
    </source>
</evidence>
<dbReference type="InterPro" id="IPR029063">
    <property type="entry name" value="SAM-dependent_MTases_sf"/>
</dbReference>
<dbReference type="KEGG" id="cmos:111449784"/>
<evidence type="ECO:0000313" key="8">
    <source>
        <dbReference type="RefSeq" id="XP_022945592.1"/>
    </source>
</evidence>
<accession>A0A6J1G1C7</accession>
<keyword evidence="5" id="KW-0479">Metal-binding</keyword>
<evidence type="ECO:0000313" key="7">
    <source>
        <dbReference type="Proteomes" id="UP000504609"/>
    </source>
</evidence>